<protein>
    <submittedName>
        <fullName evidence="3">GRAS family transcription factor</fullName>
    </submittedName>
</protein>
<dbReference type="InterPro" id="IPR058609">
    <property type="entry name" value="HTH_CLF-like"/>
</dbReference>
<dbReference type="Pfam" id="PF25996">
    <property type="entry name" value="HTH_CLF_N"/>
    <property type="match status" value="1"/>
</dbReference>
<feature type="region of interest" description="Disordered" evidence="1">
    <location>
        <begin position="273"/>
        <end position="348"/>
    </location>
</feature>
<keyword evidence="4" id="KW-1185">Reference proteome</keyword>
<feature type="compositionally biased region" description="Acidic residues" evidence="1">
    <location>
        <begin position="97"/>
        <end position="106"/>
    </location>
</feature>
<evidence type="ECO:0000256" key="1">
    <source>
        <dbReference type="SAM" id="MobiDB-lite"/>
    </source>
</evidence>
<dbReference type="PANTHER" id="PTHR45747">
    <property type="entry name" value="HISTONE-LYSINE N-METHYLTRANSFERASE E(Z)"/>
    <property type="match status" value="1"/>
</dbReference>
<dbReference type="GO" id="GO:0005634">
    <property type="term" value="C:nucleus"/>
    <property type="evidence" value="ECO:0007669"/>
    <property type="project" value="TreeGrafter"/>
</dbReference>
<evidence type="ECO:0000313" key="3">
    <source>
        <dbReference type="EMBL" id="KAE8723216.1"/>
    </source>
</evidence>
<dbReference type="GO" id="GO:0046976">
    <property type="term" value="F:histone H3K27 methyltransferase activity"/>
    <property type="evidence" value="ECO:0007669"/>
    <property type="project" value="TreeGrafter"/>
</dbReference>
<feature type="compositionally biased region" description="Basic and acidic residues" evidence="1">
    <location>
        <begin position="313"/>
        <end position="322"/>
    </location>
</feature>
<gene>
    <name evidence="3" type="ORF">F3Y22_tig00012523pilonHSYRG00024</name>
</gene>
<dbReference type="InterPro" id="IPR045318">
    <property type="entry name" value="EZH1/2-like"/>
</dbReference>
<feature type="compositionally biased region" description="Basic and acidic residues" evidence="1">
    <location>
        <begin position="333"/>
        <end position="348"/>
    </location>
</feature>
<dbReference type="GO" id="GO:0031507">
    <property type="term" value="P:heterochromatin formation"/>
    <property type="evidence" value="ECO:0007669"/>
    <property type="project" value="TreeGrafter"/>
</dbReference>
<feature type="compositionally biased region" description="Polar residues" evidence="1">
    <location>
        <begin position="303"/>
        <end position="312"/>
    </location>
</feature>
<organism evidence="3 4">
    <name type="scientific">Hibiscus syriacus</name>
    <name type="common">Rose of Sharon</name>
    <dbReference type="NCBI Taxonomy" id="106335"/>
    <lineage>
        <taxon>Eukaryota</taxon>
        <taxon>Viridiplantae</taxon>
        <taxon>Streptophyta</taxon>
        <taxon>Embryophyta</taxon>
        <taxon>Tracheophyta</taxon>
        <taxon>Spermatophyta</taxon>
        <taxon>Magnoliopsida</taxon>
        <taxon>eudicotyledons</taxon>
        <taxon>Gunneridae</taxon>
        <taxon>Pentapetalae</taxon>
        <taxon>rosids</taxon>
        <taxon>malvids</taxon>
        <taxon>Malvales</taxon>
        <taxon>Malvaceae</taxon>
        <taxon>Malvoideae</taxon>
        <taxon>Hibiscus</taxon>
    </lineage>
</organism>
<evidence type="ECO:0000313" key="4">
    <source>
        <dbReference type="Proteomes" id="UP000436088"/>
    </source>
</evidence>
<dbReference type="EMBL" id="VEPZ02000534">
    <property type="protein sequence ID" value="KAE8723216.1"/>
    <property type="molecule type" value="Genomic_DNA"/>
</dbReference>
<dbReference type="PANTHER" id="PTHR45747:SF14">
    <property type="entry name" value="HISTONE-LYSINE N-METHYLTRANSFERASE EZA1"/>
    <property type="match status" value="1"/>
</dbReference>
<accession>A0A6A3C2U9</accession>
<dbReference type="GO" id="GO:0003682">
    <property type="term" value="F:chromatin binding"/>
    <property type="evidence" value="ECO:0007669"/>
    <property type="project" value="TreeGrafter"/>
</dbReference>
<sequence length="377" mass="42161">MLSARIQIPLCKLANGHEVVSSTSVKLPYVEKLPPYTTWIFLDKASISVGIGTKLKPLAKASPLKLRNQRMADDQSVVGRRRIYYDQHGSEALICSESEEDSAEPEEEKHEFSEGEDLLLCENDVKLVGKIVSGSSAVFGFYCVRRFILEYGLGEEILMSVSQFLGVTSSEIQDRHGLLRDKYSDQNIKDSEYSVSEKGISLDKSLSAALDSFDNLFCCHCLSEKQPYWSEYEDDRKLCSDQYLKQDDRGEERPVGLEGINDSECAGEAQTLVISSRPMDNPESSGKRKASQEPLDDPLHCSDGSQDFATKNNKNEYGERGLETFTCPASASKTKDKTGNGGKDVTEVPDLKWSSSEWKPIERELYLKGVEIFGRNR</sequence>
<comment type="caution">
    <text evidence="3">The sequence shown here is derived from an EMBL/GenBank/DDBJ whole genome shotgun (WGS) entry which is preliminary data.</text>
</comment>
<dbReference type="AlphaFoldDB" id="A0A6A3C2U9"/>
<name>A0A6A3C2U9_HIBSY</name>
<evidence type="ECO:0000259" key="2">
    <source>
        <dbReference type="Pfam" id="PF25996"/>
    </source>
</evidence>
<proteinExistence type="predicted"/>
<reference evidence="3" key="1">
    <citation type="submission" date="2019-09" db="EMBL/GenBank/DDBJ databases">
        <title>Draft genome information of white flower Hibiscus syriacus.</title>
        <authorList>
            <person name="Kim Y.-M."/>
        </authorList>
    </citation>
    <scope>NUCLEOTIDE SEQUENCE [LARGE SCALE GENOMIC DNA]</scope>
    <source>
        <strain evidence="3">YM2019G1</strain>
    </source>
</reference>
<feature type="region of interest" description="Disordered" evidence="1">
    <location>
        <begin position="95"/>
        <end position="114"/>
    </location>
</feature>
<dbReference type="Proteomes" id="UP000436088">
    <property type="component" value="Unassembled WGS sequence"/>
</dbReference>
<feature type="domain" description="Histone-lysine N-methyltransferase CLF-like HTH" evidence="2">
    <location>
        <begin position="145"/>
        <end position="179"/>
    </location>
</feature>